<dbReference type="GO" id="GO:0006508">
    <property type="term" value="P:proteolysis"/>
    <property type="evidence" value="ECO:0007669"/>
    <property type="project" value="InterPro"/>
</dbReference>
<dbReference type="Gene3D" id="2.120.10.30">
    <property type="entry name" value="TolB, C-terminal domain"/>
    <property type="match status" value="1"/>
</dbReference>
<feature type="domain" description="Peptidase S9 prolyl oligopeptidase catalytic" evidence="1">
    <location>
        <begin position="392"/>
        <end position="595"/>
    </location>
</feature>
<evidence type="ECO:0000259" key="1">
    <source>
        <dbReference type="Pfam" id="PF00326"/>
    </source>
</evidence>
<dbReference type="EMBL" id="VIRM01000043">
    <property type="protein sequence ID" value="TQS17649.1"/>
    <property type="molecule type" value="Genomic_DNA"/>
</dbReference>
<proteinExistence type="predicted"/>
<dbReference type="Pfam" id="PF00326">
    <property type="entry name" value="Peptidase_S9"/>
    <property type="match status" value="1"/>
</dbReference>
<dbReference type="GO" id="GO:0008236">
    <property type="term" value="F:serine-type peptidase activity"/>
    <property type="evidence" value="ECO:0007669"/>
    <property type="project" value="InterPro"/>
</dbReference>
<evidence type="ECO:0000313" key="2">
    <source>
        <dbReference type="EMBL" id="TQS17649.1"/>
    </source>
</evidence>
<dbReference type="SUPFAM" id="SSF82171">
    <property type="entry name" value="DPP6 N-terminal domain-like"/>
    <property type="match status" value="1"/>
</dbReference>
<dbReference type="InterPro" id="IPR029058">
    <property type="entry name" value="AB_hydrolase_fold"/>
</dbReference>
<protein>
    <submittedName>
        <fullName evidence="2">S9 family peptidase</fullName>
    </submittedName>
</protein>
<gene>
    <name evidence="2" type="ORF">FLX08_28325</name>
</gene>
<dbReference type="PANTHER" id="PTHR43056:SF5">
    <property type="entry name" value="PEPTIDASE S9 PROLYL OLIGOPEPTIDASE CATALYTIC DOMAIN-CONTAINING PROTEIN"/>
    <property type="match status" value="1"/>
</dbReference>
<dbReference type="InterPro" id="IPR011042">
    <property type="entry name" value="6-blade_b-propeller_TolB-like"/>
</dbReference>
<dbReference type="AlphaFoldDB" id="A0A544YLK5"/>
<organism evidence="2 3">
    <name type="scientific">Microbispora hainanensis</name>
    <dbReference type="NCBI Taxonomy" id="568844"/>
    <lineage>
        <taxon>Bacteria</taxon>
        <taxon>Bacillati</taxon>
        <taxon>Actinomycetota</taxon>
        <taxon>Actinomycetes</taxon>
        <taxon>Streptosporangiales</taxon>
        <taxon>Streptosporangiaceae</taxon>
        <taxon>Microbispora</taxon>
    </lineage>
</organism>
<accession>A0A544YLK5</accession>
<name>A0A544YLK5_9ACTN</name>
<dbReference type="InterPro" id="IPR050585">
    <property type="entry name" value="Xaa-Pro_dipeptidyl-ppase/CocE"/>
</dbReference>
<dbReference type="InterPro" id="IPR001375">
    <property type="entry name" value="Peptidase_S9_cat"/>
</dbReference>
<dbReference type="Proteomes" id="UP000316541">
    <property type="component" value="Unassembled WGS sequence"/>
</dbReference>
<comment type="caution">
    <text evidence="2">The sequence shown here is derived from an EMBL/GenBank/DDBJ whole genome shotgun (WGS) entry which is preliminary data.</text>
</comment>
<dbReference type="SUPFAM" id="SSF53474">
    <property type="entry name" value="alpha/beta-Hydrolases"/>
    <property type="match status" value="1"/>
</dbReference>
<dbReference type="Gene3D" id="3.40.50.1820">
    <property type="entry name" value="alpha/beta hydrolase"/>
    <property type="match status" value="1"/>
</dbReference>
<dbReference type="PANTHER" id="PTHR43056">
    <property type="entry name" value="PEPTIDASE S9 PROLYL OLIGOPEPTIDASE"/>
    <property type="match status" value="1"/>
</dbReference>
<evidence type="ECO:0000313" key="3">
    <source>
        <dbReference type="Proteomes" id="UP000316541"/>
    </source>
</evidence>
<sequence>MVTIRAVDVARVDDRPLWVEISGDEVWWDEPRPREGGRRCVVRRRADGVTEDVLPQGWNARNRVMEYGGRSWRAHEGRLVFTNWADGRIYLCSPGGEPVPLTPDEPARYADLVVHGDEVWCVRERGDARSGERDIVVVPLDGSPLRSVVKTHHFLMNPRVSPDGRSLAWIGWNHPDMPWDATELCVGSVDGGPHRVLLSGASTCQAEWRDDESLYAVTDPTGWWNIHLVGLDGTARDLTPVPLEFGDATWKIGATFFAVADGRIATVYGTADERRLGIADDPAGTGSIRDVGGGYTHWASALSARGSHVVGVAGSPHRPYEVVRVDLDTGAHEVLSPGKPVPEDAELPTPEAVTVEGVHAHLYAPAARSEDGGPAPYVVFVHGGPTSSAPPVFDLEIAYFTSRGIGVAEVNYGGSTGYGRAYRERLRHSWGVVDVRDCETVARWLLDSGRAEKVAIRGGSAGGWTSMAALVHSDVFCGAVSHYGISDPEHWAAETHDFESRYLDGLIGPLPETRQRYADRSPELHAERASGPALLLHGLEDRVVDPAQSERFAAALARHGREWAYLTFEGEQHGWRREETIVRALEAELAFYGIVFGFPTPEVPPLTLHKGEDSE</sequence>
<reference evidence="2 3" key="1">
    <citation type="submission" date="2019-07" db="EMBL/GenBank/DDBJ databases">
        <title>Microbispora hainanensis DSM 45428.</title>
        <authorList>
            <person name="Thawai C."/>
        </authorList>
    </citation>
    <scope>NUCLEOTIDE SEQUENCE [LARGE SCALE GENOMIC DNA]</scope>
    <source>
        <strain evidence="2 3">DSM 45428</strain>
    </source>
</reference>